<sequence length="221" mass="25205">MRTRFDEQLDQLHIELIKMGALCEEAITAALKSLFDRDKSLIPVVLEKDGEIDRKEREIESLCMRLLLQQQPVARDLRTISSALKMISDMERIGDQAADIVEITENMHDKKFEIASSIHIRSMSQEAVKMVTNSVDSFVKRDLELAQEVIRYDDIVDDLFSKIRGELIELMRQGGTDGEVYIDLMMIAKYLERIADHATNIAEWVEYSITGVHGKMDGGEA</sequence>
<comment type="subunit">
    <text evidence="1">Homodimer.</text>
</comment>
<keyword evidence="4" id="KW-1185">Reference proteome</keyword>
<dbReference type="NCBIfam" id="TIGR02135">
    <property type="entry name" value="phoU_full"/>
    <property type="match status" value="1"/>
</dbReference>
<comment type="similarity">
    <text evidence="1">Belongs to the PhoU family.</text>
</comment>
<evidence type="ECO:0000313" key="3">
    <source>
        <dbReference type="EMBL" id="MBM6876645.1"/>
    </source>
</evidence>
<keyword evidence="1" id="KW-0813">Transport</keyword>
<dbReference type="SUPFAM" id="SSF109755">
    <property type="entry name" value="PhoU-like"/>
    <property type="match status" value="1"/>
</dbReference>
<name>A0ABS2G6J1_9FIRM</name>
<comment type="caution">
    <text evidence="3">The sequence shown here is derived from an EMBL/GenBank/DDBJ whole genome shotgun (WGS) entry which is preliminary data.</text>
</comment>
<feature type="domain" description="PhoU" evidence="2">
    <location>
        <begin position="120"/>
        <end position="205"/>
    </location>
</feature>
<dbReference type="PIRSF" id="PIRSF003107">
    <property type="entry name" value="PhoU"/>
    <property type="match status" value="1"/>
</dbReference>
<dbReference type="InterPro" id="IPR038078">
    <property type="entry name" value="PhoU-like_sf"/>
</dbReference>
<keyword evidence="1" id="KW-0963">Cytoplasm</keyword>
<dbReference type="PANTHER" id="PTHR42930">
    <property type="entry name" value="PHOSPHATE-SPECIFIC TRANSPORT SYSTEM ACCESSORY PROTEIN PHOU"/>
    <property type="match status" value="1"/>
</dbReference>
<dbReference type="InterPro" id="IPR028366">
    <property type="entry name" value="PhoU"/>
</dbReference>
<gene>
    <name evidence="3" type="primary">phoU</name>
    <name evidence="3" type="ORF">H9X83_00515</name>
</gene>
<protein>
    <recommendedName>
        <fullName evidence="1">Phosphate-specific transport system accessory protein PhoU</fullName>
    </recommendedName>
</protein>
<proteinExistence type="inferred from homology"/>
<evidence type="ECO:0000256" key="1">
    <source>
        <dbReference type="PIRNR" id="PIRNR003107"/>
    </source>
</evidence>
<dbReference type="EMBL" id="JACSNV010000001">
    <property type="protein sequence ID" value="MBM6876645.1"/>
    <property type="molecule type" value="Genomic_DNA"/>
</dbReference>
<dbReference type="PANTHER" id="PTHR42930:SF3">
    <property type="entry name" value="PHOSPHATE-SPECIFIC TRANSPORT SYSTEM ACCESSORY PROTEIN PHOU"/>
    <property type="match status" value="1"/>
</dbReference>
<keyword evidence="1" id="KW-0592">Phosphate transport</keyword>
<reference evidence="3 4" key="1">
    <citation type="journal article" date="2021" name="Sci. Rep.">
        <title>The distribution of antibiotic resistance genes in chicken gut microbiota commensals.</title>
        <authorList>
            <person name="Juricova H."/>
            <person name="Matiasovicova J."/>
            <person name="Kubasova T."/>
            <person name="Cejkova D."/>
            <person name="Rychlik I."/>
        </authorList>
    </citation>
    <scope>NUCLEOTIDE SEQUENCE [LARGE SCALE GENOMIC DNA]</scope>
    <source>
        <strain evidence="3 4">An431b</strain>
    </source>
</reference>
<feature type="domain" description="PhoU" evidence="2">
    <location>
        <begin position="17"/>
        <end position="103"/>
    </location>
</feature>
<dbReference type="InterPro" id="IPR026022">
    <property type="entry name" value="PhoU_dom"/>
</dbReference>
<comment type="function">
    <text evidence="1">Plays a role in the regulation of phosphate uptake.</text>
</comment>
<organism evidence="3 4">
    <name type="scientific">Anaerotignum lactatifermentans</name>
    <dbReference type="NCBI Taxonomy" id="160404"/>
    <lineage>
        <taxon>Bacteria</taxon>
        <taxon>Bacillati</taxon>
        <taxon>Bacillota</taxon>
        <taxon>Clostridia</taxon>
        <taxon>Lachnospirales</taxon>
        <taxon>Anaerotignaceae</taxon>
        <taxon>Anaerotignum</taxon>
    </lineage>
</organism>
<evidence type="ECO:0000259" key="2">
    <source>
        <dbReference type="Pfam" id="PF01895"/>
    </source>
</evidence>
<dbReference type="RefSeq" id="WP_205132442.1">
    <property type="nucleotide sequence ID" value="NZ_JACSNT010000001.1"/>
</dbReference>
<evidence type="ECO:0000313" key="4">
    <source>
        <dbReference type="Proteomes" id="UP000729290"/>
    </source>
</evidence>
<accession>A0ABS2G6J1</accession>
<comment type="subcellular location">
    <subcellularLocation>
        <location evidence="1">Cytoplasm</location>
    </subcellularLocation>
</comment>
<dbReference type="Gene3D" id="1.20.58.220">
    <property type="entry name" value="Phosphate transport system protein phou homolog 2, domain 2"/>
    <property type="match status" value="1"/>
</dbReference>
<dbReference type="Pfam" id="PF01895">
    <property type="entry name" value="PhoU"/>
    <property type="match status" value="2"/>
</dbReference>
<dbReference type="Proteomes" id="UP000729290">
    <property type="component" value="Unassembled WGS sequence"/>
</dbReference>